<dbReference type="Gene3D" id="3.90.70.10">
    <property type="entry name" value="Cysteine proteinases"/>
    <property type="match status" value="1"/>
</dbReference>
<dbReference type="PROSITE" id="PS00211">
    <property type="entry name" value="ABC_TRANSPORTER_1"/>
    <property type="match status" value="1"/>
</dbReference>
<evidence type="ECO:0000256" key="4">
    <source>
        <dbReference type="ARBA" id="ARBA00022692"/>
    </source>
</evidence>
<dbReference type="CDD" id="cd18567">
    <property type="entry name" value="ABC_6TM_CvaB_RaxB_like"/>
    <property type="match status" value="1"/>
</dbReference>
<dbReference type="SUPFAM" id="SSF90123">
    <property type="entry name" value="ABC transporter transmembrane region"/>
    <property type="match status" value="1"/>
</dbReference>
<proteinExistence type="predicted"/>
<feature type="domain" description="ABC transmembrane type-1" evidence="11">
    <location>
        <begin position="179"/>
        <end position="458"/>
    </location>
</feature>
<evidence type="ECO:0000259" key="12">
    <source>
        <dbReference type="PROSITE" id="PS50990"/>
    </source>
</evidence>
<dbReference type="EMBL" id="RMUA01000019">
    <property type="protein sequence ID" value="MFK70372.1"/>
    <property type="molecule type" value="Genomic_DNA"/>
</dbReference>
<evidence type="ECO:0000256" key="5">
    <source>
        <dbReference type="ARBA" id="ARBA00022741"/>
    </source>
</evidence>
<keyword evidence="6" id="KW-0067">ATP-binding</keyword>
<dbReference type="AlphaFoldDB" id="A0A3J4MIH9"/>
<dbReference type="CDD" id="cd02419">
    <property type="entry name" value="Peptidase_C39C"/>
    <property type="match status" value="1"/>
</dbReference>
<protein>
    <submittedName>
        <fullName evidence="13">Peptidase domain-containing ABC transporter</fullName>
    </submittedName>
</protein>
<dbReference type="Pfam" id="PF00005">
    <property type="entry name" value="ABC_tran"/>
    <property type="match status" value="1"/>
</dbReference>
<gene>
    <name evidence="13" type="ORF">EEN95_14045</name>
</gene>
<dbReference type="Gene3D" id="3.40.50.300">
    <property type="entry name" value="P-loop containing nucleotide triphosphate hydrolases"/>
    <property type="match status" value="1"/>
</dbReference>
<feature type="transmembrane region" description="Helical" evidence="9">
    <location>
        <begin position="175"/>
        <end position="200"/>
    </location>
</feature>
<evidence type="ECO:0000256" key="6">
    <source>
        <dbReference type="ARBA" id="ARBA00022840"/>
    </source>
</evidence>
<keyword evidence="2" id="KW-0813">Transport</keyword>
<dbReference type="Pfam" id="PF03412">
    <property type="entry name" value="Peptidase_C39"/>
    <property type="match status" value="1"/>
</dbReference>
<accession>A0A3J4MIH9</accession>
<dbReference type="Pfam" id="PF00664">
    <property type="entry name" value="ABC_membrane"/>
    <property type="match status" value="1"/>
</dbReference>
<feature type="transmembrane region" description="Helical" evidence="9">
    <location>
        <begin position="397"/>
        <end position="423"/>
    </location>
</feature>
<dbReference type="PROSITE" id="PS50990">
    <property type="entry name" value="PEPTIDASE_C39"/>
    <property type="match status" value="1"/>
</dbReference>
<feature type="transmembrane region" description="Helical" evidence="9">
    <location>
        <begin position="291"/>
        <end position="311"/>
    </location>
</feature>
<evidence type="ECO:0000256" key="1">
    <source>
        <dbReference type="ARBA" id="ARBA00004651"/>
    </source>
</evidence>
<dbReference type="GO" id="GO:0008234">
    <property type="term" value="F:cysteine-type peptidase activity"/>
    <property type="evidence" value="ECO:0007669"/>
    <property type="project" value="InterPro"/>
</dbReference>
<evidence type="ECO:0000256" key="2">
    <source>
        <dbReference type="ARBA" id="ARBA00022448"/>
    </source>
</evidence>
<organism evidence="13">
    <name type="scientific">Salmonella enterica</name>
    <name type="common">Salmonella choleraesuis</name>
    <dbReference type="NCBI Taxonomy" id="28901"/>
    <lineage>
        <taxon>Bacteria</taxon>
        <taxon>Pseudomonadati</taxon>
        <taxon>Pseudomonadota</taxon>
        <taxon>Gammaproteobacteria</taxon>
        <taxon>Enterobacterales</taxon>
        <taxon>Enterobacteriaceae</taxon>
        <taxon>Salmonella</taxon>
    </lineage>
</organism>
<dbReference type="InterPro" id="IPR036640">
    <property type="entry name" value="ABC1_TM_sf"/>
</dbReference>
<dbReference type="PROSITE" id="PS50893">
    <property type="entry name" value="ABC_TRANSPORTER_2"/>
    <property type="match status" value="1"/>
</dbReference>
<dbReference type="PANTHER" id="PTHR24221:SF606">
    <property type="entry name" value="COLICIN V SECRETION-PROCESSING ATP-BINDING PROTEIN"/>
    <property type="match status" value="1"/>
</dbReference>
<dbReference type="FunFam" id="3.40.50.300:FF:000299">
    <property type="entry name" value="ABC transporter ATP-binding protein/permease"/>
    <property type="match status" value="1"/>
</dbReference>
<evidence type="ECO:0000256" key="7">
    <source>
        <dbReference type="ARBA" id="ARBA00022989"/>
    </source>
</evidence>
<dbReference type="InterPro" id="IPR005074">
    <property type="entry name" value="Peptidase_C39"/>
</dbReference>
<dbReference type="InterPro" id="IPR027417">
    <property type="entry name" value="P-loop_NTPase"/>
</dbReference>
<dbReference type="GO" id="GO:0005524">
    <property type="term" value="F:ATP binding"/>
    <property type="evidence" value="ECO:0007669"/>
    <property type="project" value="UniProtKB-KW"/>
</dbReference>
<keyword evidence="3" id="KW-1003">Cell membrane</keyword>
<feature type="transmembrane region" description="Helical" evidence="9">
    <location>
        <begin position="212"/>
        <end position="230"/>
    </location>
</feature>
<keyword evidence="5" id="KW-0547">Nucleotide-binding</keyword>
<dbReference type="PROSITE" id="PS50929">
    <property type="entry name" value="ABC_TM1F"/>
    <property type="match status" value="1"/>
</dbReference>
<dbReference type="GO" id="GO:0006508">
    <property type="term" value="P:proteolysis"/>
    <property type="evidence" value="ECO:0007669"/>
    <property type="project" value="InterPro"/>
</dbReference>
<sequence>MNSEILKKYISRLEISLFRRVPVIHQTESSECGIACLAMVFGHYGKSIDLFSLRQQFNISSRGATLYSIRTIAVQMGMTARALSLDLNELNVLRRPCILHWNFNHFVVLVSVKRNGFVLHDPARGRIIVSKAEASKCFTGIALELWPGSTFRRERVKKRLNLVTLINSIHGIKGALLKIFALSIVVEAIGLILPAGTQLVMDHALPAGDRGLLSMICISLMFFILLRATVSTSRAWISLIMGTLVNIQWQSGLFSHLLRLPLSYFERRKLGDIQSRFGSLNTLRTTFTTSMVGAIMDGIMVCGLLIMMLLYGKSLTWVVLGFTLVYIAIRLFTYTYYRQLSEEQLIMEARVSSYFMETLYGIAAVKMQGMTDRRHTHWFNLQTDAINTGIRVTKMDLFFGGLNIFISACEQTIILWLGISLVMDNEMTIGMFVAFGAYRMQFSDRISTLVGFLLQLRMMSLHNERISDIALNEQESVKPDIPVSEKITPVSLEVKSLTFRYDQQSMPVFSELNLTVSPGESVAIIGPSGSGKTTLMKVLCGLFKADSGQVLIDGNDIQQMGVNNYRKITGCVMQDDRLFSGTIRENICGFSENIDDEWMAECAKASFIHDTIMSMPMGYDTLTGELGEGLSGGQKQRLFIARALYRKPRILFMDEATSALDSKSENYVNSAIKSLNITRIIIAHRESTIKSVDRVFSLT</sequence>
<dbReference type="PANTHER" id="PTHR24221">
    <property type="entry name" value="ATP-BINDING CASSETTE SUB-FAMILY B"/>
    <property type="match status" value="1"/>
</dbReference>
<dbReference type="GO" id="GO:0005886">
    <property type="term" value="C:plasma membrane"/>
    <property type="evidence" value="ECO:0007669"/>
    <property type="project" value="UniProtKB-SubCell"/>
</dbReference>
<dbReference type="SUPFAM" id="SSF52540">
    <property type="entry name" value="P-loop containing nucleoside triphosphate hydrolases"/>
    <property type="match status" value="1"/>
</dbReference>
<evidence type="ECO:0000256" key="9">
    <source>
        <dbReference type="SAM" id="Phobius"/>
    </source>
</evidence>
<dbReference type="Proteomes" id="UP000885320">
    <property type="component" value="Unassembled WGS sequence"/>
</dbReference>
<dbReference type="GO" id="GO:0016887">
    <property type="term" value="F:ATP hydrolysis activity"/>
    <property type="evidence" value="ECO:0007669"/>
    <property type="project" value="InterPro"/>
</dbReference>
<feature type="domain" description="Peptidase C39" evidence="12">
    <location>
        <begin position="26"/>
        <end position="145"/>
    </location>
</feature>
<dbReference type="InterPro" id="IPR011527">
    <property type="entry name" value="ABC1_TM_dom"/>
</dbReference>
<dbReference type="SMART" id="SM00382">
    <property type="entry name" value="AAA"/>
    <property type="match status" value="1"/>
</dbReference>
<dbReference type="InterPro" id="IPR033838">
    <property type="entry name" value="CvaB_peptidase"/>
</dbReference>
<dbReference type="InterPro" id="IPR003439">
    <property type="entry name" value="ABC_transporter-like_ATP-bd"/>
</dbReference>
<evidence type="ECO:0000256" key="8">
    <source>
        <dbReference type="ARBA" id="ARBA00023136"/>
    </source>
</evidence>
<dbReference type="InterPro" id="IPR017871">
    <property type="entry name" value="ABC_transporter-like_CS"/>
</dbReference>
<keyword evidence="8 9" id="KW-0472">Membrane</keyword>
<keyword evidence="7 9" id="KW-1133">Transmembrane helix</keyword>
<comment type="subcellular location">
    <subcellularLocation>
        <location evidence="1">Cell membrane</location>
        <topology evidence="1">Multi-pass membrane protein</topology>
    </subcellularLocation>
</comment>
<dbReference type="Gene3D" id="1.20.1560.10">
    <property type="entry name" value="ABC transporter type 1, transmembrane domain"/>
    <property type="match status" value="1"/>
</dbReference>
<feature type="transmembrane region" description="Helical" evidence="9">
    <location>
        <begin position="317"/>
        <end position="337"/>
    </location>
</feature>
<dbReference type="InterPro" id="IPR003593">
    <property type="entry name" value="AAA+_ATPase"/>
</dbReference>
<evidence type="ECO:0000259" key="10">
    <source>
        <dbReference type="PROSITE" id="PS50893"/>
    </source>
</evidence>
<comment type="caution">
    <text evidence="13">The sequence shown here is derived from an EMBL/GenBank/DDBJ whole genome shotgun (WGS) entry which is preliminary data.</text>
</comment>
<evidence type="ECO:0000259" key="11">
    <source>
        <dbReference type="PROSITE" id="PS50929"/>
    </source>
</evidence>
<reference evidence="13" key="1">
    <citation type="submission" date="2018-11" db="EMBL/GenBank/DDBJ databases">
        <authorList>
            <consortium name="PulseNet: The National Subtyping Network for Foodborne Disease Surveillance"/>
            <person name="Tarr C.L."/>
            <person name="Trees E."/>
            <person name="Katz L.S."/>
            <person name="Carleton-Romer H.A."/>
            <person name="Stroika S."/>
            <person name="Kucerova Z."/>
            <person name="Roache K.F."/>
            <person name="Sabol A.L."/>
            <person name="Besser J."/>
            <person name="Gerner-Smidt P."/>
        </authorList>
    </citation>
    <scope>NUCLEOTIDE SEQUENCE [LARGE SCALE GENOMIC DNA]</scope>
    <source>
        <strain evidence="13">PNUSAS057377</strain>
    </source>
</reference>
<evidence type="ECO:0000313" key="13">
    <source>
        <dbReference type="EMBL" id="MFK70372.1"/>
    </source>
</evidence>
<dbReference type="GO" id="GO:0140359">
    <property type="term" value="F:ABC-type transporter activity"/>
    <property type="evidence" value="ECO:0007669"/>
    <property type="project" value="InterPro"/>
</dbReference>
<name>A0A3J4MIH9_SALER</name>
<dbReference type="GO" id="GO:0034040">
    <property type="term" value="F:ATPase-coupled lipid transmembrane transporter activity"/>
    <property type="evidence" value="ECO:0007669"/>
    <property type="project" value="TreeGrafter"/>
</dbReference>
<dbReference type="InterPro" id="IPR039421">
    <property type="entry name" value="Type_1_exporter"/>
</dbReference>
<evidence type="ECO:0000256" key="3">
    <source>
        <dbReference type="ARBA" id="ARBA00022475"/>
    </source>
</evidence>
<feature type="domain" description="ABC transporter" evidence="10">
    <location>
        <begin position="492"/>
        <end position="699"/>
    </location>
</feature>
<keyword evidence="4 9" id="KW-0812">Transmembrane</keyword>